<proteinExistence type="predicted"/>
<sequence>MGLSEAGVTTLERASAVLHISAIQSEFSLWSRHLEVDILAACKRSGI</sequence>
<dbReference type="HOGENOM" id="CLU_208729_0_0_6"/>
<dbReference type="EMBL" id="CP003837">
    <property type="protein sequence ID" value="AGH45302.1"/>
    <property type="molecule type" value="Genomic_DNA"/>
</dbReference>
<accession>M4S3Q3</accession>
<gene>
    <name evidence="1" type="ORF">C427_3193</name>
</gene>
<dbReference type="eggNOG" id="COG0667">
    <property type="taxonomic scope" value="Bacteria"/>
</dbReference>
<dbReference type="PATRIC" id="fig|1129794.4.peg.3175"/>
<dbReference type="InterPro" id="IPR036812">
    <property type="entry name" value="NAD(P)_OxRdtase_dom_sf"/>
</dbReference>
<name>M4S3Q3_9ALTE</name>
<organism evidence="1 2">
    <name type="scientific">Paraglaciecola psychrophila 170</name>
    <dbReference type="NCBI Taxonomy" id="1129794"/>
    <lineage>
        <taxon>Bacteria</taxon>
        <taxon>Pseudomonadati</taxon>
        <taxon>Pseudomonadota</taxon>
        <taxon>Gammaproteobacteria</taxon>
        <taxon>Alteromonadales</taxon>
        <taxon>Alteromonadaceae</taxon>
        <taxon>Paraglaciecola</taxon>
    </lineage>
</organism>
<dbReference type="Proteomes" id="UP000011864">
    <property type="component" value="Chromosome"/>
</dbReference>
<keyword evidence="2" id="KW-1185">Reference proteome</keyword>
<dbReference type="Gene3D" id="3.20.20.100">
    <property type="entry name" value="NADP-dependent oxidoreductase domain"/>
    <property type="match status" value="1"/>
</dbReference>
<dbReference type="AlphaFoldDB" id="M4S3Q3"/>
<dbReference type="SUPFAM" id="SSF51430">
    <property type="entry name" value="NAD(P)-linked oxidoreductase"/>
    <property type="match status" value="1"/>
</dbReference>
<dbReference type="KEGG" id="gps:C427_3193"/>
<evidence type="ECO:0000313" key="2">
    <source>
        <dbReference type="Proteomes" id="UP000011864"/>
    </source>
</evidence>
<evidence type="ECO:0000313" key="1">
    <source>
        <dbReference type="EMBL" id="AGH45302.1"/>
    </source>
</evidence>
<protein>
    <submittedName>
        <fullName evidence="1">Aldo/keto reductase</fullName>
    </submittedName>
</protein>
<reference evidence="1 2" key="1">
    <citation type="journal article" date="2013" name="Genome Announc.">
        <title>Complete Genome Sequence of Glaciecola psychrophila Strain 170T.</title>
        <authorList>
            <person name="Yin J."/>
            <person name="Chen J."/>
            <person name="Liu G."/>
            <person name="Yu Y."/>
            <person name="Song L."/>
            <person name="Wang X."/>
            <person name="Qu X."/>
        </authorList>
    </citation>
    <scope>NUCLEOTIDE SEQUENCE [LARGE SCALE GENOMIC DNA]</scope>
    <source>
        <strain evidence="1 2">170</strain>
    </source>
</reference>